<evidence type="ECO:0000256" key="3">
    <source>
        <dbReference type="ARBA" id="ARBA00034247"/>
    </source>
</evidence>
<name>A0A432YZE7_9GAMM</name>
<feature type="transmembrane region" description="Helical" evidence="5">
    <location>
        <begin position="132"/>
        <end position="158"/>
    </location>
</feature>
<reference evidence="8" key="1">
    <citation type="journal article" date="2018" name="Front. Microbiol.">
        <title>Genome-Based Analysis Reveals the Taxonomy and Diversity of the Family Idiomarinaceae.</title>
        <authorList>
            <person name="Liu Y."/>
            <person name="Lai Q."/>
            <person name="Shao Z."/>
        </authorList>
    </citation>
    <scope>NUCLEOTIDE SEQUENCE [LARGE SCALE GENOMIC DNA]</scope>
    <source>
        <strain evidence="8">c121</strain>
    </source>
</reference>
<feature type="transmembrane region" description="Helical" evidence="5">
    <location>
        <begin position="444"/>
        <end position="466"/>
    </location>
</feature>
<dbReference type="CDD" id="cd12914">
    <property type="entry name" value="PDC1_DGC_like"/>
    <property type="match status" value="1"/>
</dbReference>
<proteinExistence type="predicted"/>
<feature type="transmembrane region" description="Helical" evidence="5">
    <location>
        <begin position="20"/>
        <end position="40"/>
    </location>
</feature>
<dbReference type="GO" id="GO:0005886">
    <property type="term" value="C:plasma membrane"/>
    <property type="evidence" value="ECO:0007669"/>
    <property type="project" value="TreeGrafter"/>
</dbReference>
<dbReference type="AlphaFoldDB" id="A0A432YZE7"/>
<comment type="cofactor">
    <cofactor evidence="1">
        <name>Mg(2+)</name>
        <dbReference type="ChEBI" id="CHEBI:18420"/>
    </cofactor>
</comment>
<dbReference type="GO" id="GO:1902201">
    <property type="term" value="P:negative regulation of bacterial-type flagellum-dependent cell motility"/>
    <property type="evidence" value="ECO:0007669"/>
    <property type="project" value="TreeGrafter"/>
</dbReference>
<keyword evidence="5" id="KW-0472">Membrane</keyword>
<sequence length="710" mass="80083">MRDTTTITNTKGSALLSGLGYGAIAAIVNYFLAFEIYGSLTVIFGQVFVLLALFTRGLLAAMVSALLAALAISIYTDNVFFFVTLLSEVAVVHYLYQRRIPILVADLIYWCVFGMPFSYLYVPTVIDVPQSFLFLILAKLLMNGLLYTALAILLYQLLPRRWKLTTMTPVSDTLRGRIFYLSFLCIIISSLCFSFLFTVRSTQQAEQQIVSDIGSKANSLRQVTEDFVDDYVVAVRNLRDSMERVSDYEEKLMLMDYTQRNFPGFVTMLWSDAQGTILHGVPVASFSAAFNRMQESPSISDRDYFLMPKASGQGYVSSAFRGRAIGEQPIIAISAPYHRNNRFAGIIEGSLDIPELVRLVQRTDIDPRFQSVIVTDNEHQVIFATEDTALAPLSYYEPTYARNPYSLILPLTRIQQRDVLYTQRMNDYGWNIYVFSSPQEMTDLFLGNILILALFLSIITALFAVVTRRFAHELNRPLEQLVAQLGDPTNVPDLPSRADVTREVRALTDNLIAARKVMVDFNHQLQQQVEEQTADLARLNERLNKLAREDDLTGLLNRRTFDELAEQGYHEAMATRGHIALILADIDHFKRINDTMGHPVGDACLRCVGQLIQQHFASKGCLCARYGGEEFAMFVTDIDDVHAMVTDFQQALSQSCEVQGQVVPMSISMGVVEIKQHFSGESFRRLVAHADKLLYESKDAGRNRITIEQL</sequence>
<dbReference type="InterPro" id="IPR043128">
    <property type="entry name" value="Rev_trsase/Diguanyl_cyclase"/>
</dbReference>
<evidence type="ECO:0000256" key="2">
    <source>
        <dbReference type="ARBA" id="ARBA00012528"/>
    </source>
</evidence>
<dbReference type="CDD" id="cd01949">
    <property type="entry name" value="GGDEF"/>
    <property type="match status" value="1"/>
</dbReference>
<evidence type="ECO:0000259" key="6">
    <source>
        <dbReference type="PROSITE" id="PS50887"/>
    </source>
</evidence>
<dbReference type="SMART" id="SM00267">
    <property type="entry name" value="GGDEF"/>
    <property type="match status" value="1"/>
</dbReference>
<dbReference type="Proteomes" id="UP000287022">
    <property type="component" value="Unassembled WGS sequence"/>
</dbReference>
<organism evidence="7 8">
    <name type="scientific">Pseudidiomarina sediminum</name>
    <dbReference type="NCBI Taxonomy" id="431675"/>
    <lineage>
        <taxon>Bacteria</taxon>
        <taxon>Pseudomonadati</taxon>
        <taxon>Pseudomonadota</taxon>
        <taxon>Gammaproteobacteria</taxon>
        <taxon>Alteromonadales</taxon>
        <taxon>Idiomarinaceae</taxon>
        <taxon>Pseudidiomarina</taxon>
    </lineage>
</organism>
<feature type="transmembrane region" description="Helical" evidence="5">
    <location>
        <begin position="47"/>
        <end position="72"/>
    </location>
</feature>
<dbReference type="GO" id="GO:0043709">
    <property type="term" value="P:cell adhesion involved in single-species biofilm formation"/>
    <property type="evidence" value="ECO:0007669"/>
    <property type="project" value="TreeGrafter"/>
</dbReference>
<feature type="domain" description="GGDEF" evidence="6">
    <location>
        <begin position="577"/>
        <end position="710"/>
    </location>
</feature>
<dbReference type="Gene3D" id="3.30.450.20">
    <property type="entry name" value="PAS domain"/>
    <property type="match status" value="1"/>
</dbReference>
<keyword evidence="4" id="KW-0175">Coiled coil</keyword>
<protein>
    <recommendedName>
        <fullName evidence="2">diguanylate cyclase</fullName>
        <ecNumber evidence="2">2.7.7.65</ecNumber>
    </recommendedName>
</protein>
<dbReference type="RefSeq" id="WP_026861079.1">
    <property type="nucleotide sequence ID" value="NZ_PIQE01000006.1"/>
</dbReference>
<dbReference type="GO" id="GO:0052621">
    <property type="term" value="F:diguanylate cyclase activity"/>
    <property type="evidence" value="ECO:0007669"/>
    <property type="project" value="UniProtKB-EC"/>
</dbReference>
<evidence type="ECO:0000256" key="5">
    <source>
        <dbReference type="SAM" id="Phobius"/>
    </source>
</evidence>
<dbReference type="FunFam" id="3.30.70.270:FF:000001">
    <property type="entry name" value="Diguanylate cyclase domain protein"/>
    <property type="match status" value="1"/>
</dbReference>
<dbReference type="Pfam" id="PF00990">
    <property type="entry name" value="GGDEF"/>
    <property type="match status" value="1"/>
</dbReference>
<keyword evidence="5" id="KW-0812">Transmembrane</keyword>
<accession>A0A432YZE7</accession>
<keyword evidence="8" id="KW-1185">Reference proteome</keyword>
<dbReference type="PANTHER" id="PTHR45138:SF9">
    <property type="entry name" value="DIGUANYLATE CYCLASE DGCM-RELATED"/>
    <property type="match status" value="1"/>
</dbReference>
<dbReference type="Gene3D" id="3.30.70.270">
    <property type="match status" value="1"/>
</dbReference>
<dbReference type="NCBIfam" id="TIGR00254">
    <property type="entry name" value="GGDEF"/>
    <property type="match status" value="1"/>
</dbReference>
<dbReference type="InterPro" id="IPR050469">
    <property type="entry name" value="Diguanylate_Cyclase"/>
</dbReference>
<dbReference type="PROSITE" id="PS50887">
    <property type="entry name" value="GGDEF"/>
    <property type="match status" value="1"/>
</dbReference>
<comment type="catalytic activity">
    <reaction evidence="3">
        <text>2 GTP = 3',3'-c-di-GMP + 2 diphosphate</text>
        <dbReference type="Rhea" id="RHEA:24898"/>
        <dbReference type="ChEBI" id="CHEBI:33019"/>
        <dbReference type="ChEBI" id="CHEBI:37565"/>
        <dbReference type="ChEBI" id="CHEBI:58805"/>
        <dbReference type="EC" id="2.7.7.65"/>
    </reaction>
</comment>
<feature type="transmembrane region" description="Helical" evidence="5">
    <location>
        <begin position="107"/>
        <end position="126"/>
    </location>
</feature>
<evidence type="ECO:0000256" key="1">
    <source>
        <dbReference type="ARBA" id="ARBA00001946"/>
    </source>
</evidence>
<evidence type="ECO:0000313" key="7">
    <source>
        <dbReference type="EMBL" id="RUO68981.1"/>
    </source>
</evidence>
<dbReference type="SUPFAM" id="SSF55073">
    <property type="entry name" value="Nucleotide cyclase"/>
    <property type="match status" value="1"/>
</dbReference>
<dbReference type="EC" id="2.7.7.65" evidence="2"/>
<feature type="coiled-coil region" evidence="4">
    <location>
        <begin position="522"/>
        <end position="549"/>
    </location>
</feature>
<gene>
    <name evidence="7" type="ORF">CWI80_12185</name>
</gene>
<comment type="caution">
    <text evidence="7">The sequence shown here is derived from an EMBL/GenBank/DDBJ whole genome shotgun (WGS) entry which is preliminary data.</text>
</comment>
<dbReference type="EMBL" id="PIQE01000006">
    <property type="protein sequence ID" value="RUO68981.1"/>
    <property type="molecule type" value="Genomic_DNA"/>
</dbReference>
<dbReference type="PANTHER" id="PTHR45138">
    <property type="entry name" value="REGULATORY COMPONENTS OF SENSORY TRANSDUCTION SYSTEM"/>
    <property type="match status" value="1"/>
</dbReference>
<dbReference type="STRING" id="1122124.GCA_000423165_02402"/>
<feature type="transmembrane region" description="Helical" evidence="5">
    <location>
        <begin position="178"/>
        <end position="199"/>
    </location>
</feature>
<dbReference type="InterPro" id="IPR000160">
    <property type="entry name" value="GGDEF_dom"/>
</dbReference>
<dbReference type="InterPro" id="IPR029787">
    <property type="entry name" value="Nucleotide_cyclase"/>
</dbReference>
<evidence type="ECO:0000313" key="8">
    <source>
        <dbReference type="Proteomes" id="UP000287022"/>
    </source>
</evidence>
<keyword evidence="5" id="KW-1133">Transmembrane helix</keyword>
<evidence type="ECO:0000256" key="4">
    <source>
        <dbReference type="SAM" id="Coils"/>
    </source>
</evidence>